<evidence type="ECO:0000313" key="7">
    <source>
        <dbReference type="EMBL" id="SFH38834.1"/>
    </source>
</evidence>
<dbReference type="EMBL" id="FOPK01000022">
    <property type="protein sequence ID" value="SFH38834.1"/>
    <property type="molecule type" value="Genomic_DNA"/>
</dbReference>
<evidence type="ECO:0000256" key="2">
    <source>
        <dbReference type="ARBA" id="ARBA00010973"/>
    </source>
</evidence>
<dbReference type="InterPro" id="IPR002509">
    <property type="entry name" value="NODB_dom"/>
</dbReference>
<protein>
    <recommendedName>
        <fullName evidence="3">Chitooligosaccharide deacetylase</fullName>
    </recommendedName>
    <alternativeName>
        <fullName evidence="5">Nodulation protein B</fullName>
    </alternativeName>
</protein>
<reference evidence="7 8" key="1">
    <citation type="submission" date="2016-10" db="EMBL/GenBank/DDBJ databases">
        <authorList>
            <person name="Varghese N."/>
            <person name="Submissions S."/>
        </authorList>
    </citation>
    <scope>NUCLEOTIDE SEQUENCE [LARGE SCALE GENOMIC DNA]</scope>
    <source>
        <strain evidence="7 8">CBMB27</strain>
    </source>
</reference>
<feature type="domain" description="NodB homology" evidence="6">
    <location>
        <begin position="108"/>
        <end position="365"/>
    </location>
</feature>
<dbReference type="GO" id="GO:0016810">
    <property type="term" value="F:hydrolase activity, acting on carbon-nitrogen (but not peptide) bonds"/>
    <property type="evidence" value="ECO:0007669"/>
    <property type="project" value="InterPro"/>
</dbReference>
<evidence type="ECO:0000313" key="8">
    <source>
        <dbReference type="Proteomes" id="UP000199140"/>
    </source>
</evidence>
<dbReference type="GO" id="GO:0005975">
    <property type="term" value="P:carbohydrate metabolic process"/>
    <property type="evidence" value="ECO:0007669"/>
    <property type="project" value="InterPro"/>
</dbReference>
<sequence length="365" mass="40077">MVRALRPDRFRIMLSSRAKHRVFASGFRAIQALGADRWLGPAARGLGVILTFHHVSPAPSPAFAPNRLLGITPEFLDLTLRELDARGFEIIGLDHLPERLAEPDYGPPFAVLTFDDGYRDNVVHARPVLARHGAPWTLFVTSGFADQAGRLWWIELEHAIARLDRVRIDIGSRSVDLPARSPQEKALAFEVVYRDLRRGREADLLDRIAELCRQAGFPPGRIASELCLSWAELRDLAADPAVTIGAHTVSHPMLAKHDAAFAAHEIAEGRARIEAELGRRVRHLSYPVGDPTSAGPREFALAREMGFATAVTTRPGHLFAEHAAHLQALPRVSVNGCHQTAAALAGLLSGVPFLAWNRGRRVNVA</sequence>
<dbReference type="Gene3D" id="3.20.20.370">
    <property type="entry name" value="Glycoside hydrolase/deacetylase"/>
    <property type="match status" value="1"/>
</dbReference>
<evidence type="ECO:0000256" key="5">
    <source>
        <dbReference type="ARBA" id="ARBA00032976"/>
    </source>
</evidence>
<dbReference type="Proteomes" id="UP000199140">
    <property type="component" value="Unassembled WGS sequence"/>
</dbReference>
<dbReference type="Pfam" id="PF01522">
    <property type="entry name" value="Polysacc_deac_1"/>
    <property type="match status" value="2"/>
</dbReference>
<dbReference type="AlphaFoldDB" id="A0AAE8HVJ3"/>
<comment type="function">
    <text evidence="1">Is involved in generating a small heat-stable compound (Nod), an acylated oligomer of N-acetylglucosamine, that stimulates mitosis in various plant protoplasts.</text>
</comment>
<evidence type="ECO:0000256" key="4">
    <source>
        <dbReference type="ARBA" id="ARBA00022729"/>
    </source>
</evidence>
<dbReference type="SUPFAM" id="SSF88713">
    <property type="entry name" value="Glycoside hydrolase/deacetylase"/>
    <property type="match status" value="1"/>
</dbReference>
<dbReference type="InterPro" id="IPR051398">
    <property type="entry name" value="Polysacch_Deacetylase"/>
</dbReference>
<evidence type="ECO:0000256" key="1">
    <source>
        <dbReference type="ARBA" id="ARBA00003236"/>
    </source>
</evidence>
<comment type="similarity">
    <text evidence="2">Belongs to the polysaccharide deacetylase family.</text>
</comment>
<proteinExistence type="inferred from homology"/>
<keyword evidence="4" id="KW-0732">Signal</keyword>
<evidence type="ECO:0000256" key="3">
    <source>
        <dbReference type="ARBA" id="ARBA00020071"/>
    </source>
</evidence>
<dbReference type="PANTHER" id="PTHR34216">
    <property type="match status" value="1"/>
</dbReference>
<dbReference type="CDD" id="cd10968">
    <property type="entry name" value="CE4_Mlr8448_like_5s"/>
    <property type="match status" value="1"/>
</dbReference>
<comment type="caution">
    <text evidence="7">The sequence shown here is derived from an EMBL/GenBank/DDBJ whole genome shotgun (WGS) entry which is preliminary data.</text>
</comment>
<gene>
    <name evidence="7" type="ORF">SAMN05192567_122106</name>
</gene>
<dbReference type="PANTHER" id="PTHR34216:SF7">
    <property type="entry name" value="POLY-BETA-1,6-N-ACETYL-D-GLUCOSAMINE N-DEACETYLASE"/>
    <property type="match status" value="1"/>
</dbReference>
<evidence type="ECO:0000259" key="6">
    <source>
        <dbReference type="PROSITE" id="PS51677"/>
    </source>
</evidence>
<dbReference type="PROSITE" id="PS51677">
    <property type="entry name" value="NODB"/>
    <property type="match status" value="1"/>
</dbReference>
<name>A0AAE8HVJ3_9HYPH</name>
<organism evidence="7 8">
    <name type="scientific">Methylobacterium phyllosphaerae</name>
    <dbReference type="NCBI Taxonomy" id="418223"/>
    <lineage>
        <taxon>Bacteria</taxon>
        <taxon>Pseudomonadati</taxon>
        <taxon>Pseudomonadota</taxon>
        <taxon>Alphaproteobacteria</taxon>
        <taxon>Hyphomicrobiales</taxon>
        <taxon>Methylobacteriaceae</taxon>
        <taxon>Methylobacterium</taxon>
    </lineage>
</organism>
<dbReference type="InterPro" id="IPR011330">
    <property type="entry name" value="Glyco_hydro/deAcase_b/a-brl"/>
</dbReference>
<accession>A0AAE8HVJ3</accession>